<protein>
    <submittedName>
        <fullName evidence="2">Uncharacterized protein</fullName>
    </submittedName>
</protein>
<name>A0AA87Z4G4_FICCA</name>
<reference evidence="2" key="1">
    <citation type="submission" date="2023-07" db="EMBL/GenBank/DDBJ databases">
        <title>draft genome sequence of fig (Ficus carica).</title>
        <authorList>
            <person name="Takahashi T."/>
            <person name="Nishimura K."/>
        </authorList>
    </citation>
    <scope>NUCLEOTIDE SEQUENCE</scope>
</reference>
<dbReference type="Proteomes" id="UP001187192">
    <property type="component" value="Unassembled WGS sequence"/>
</dbReference>
<sequence length="77" mass="8654">MNGASISTGALSMVKMMSWRKLQADGEDPADHDDQTSSEEEVWRKTIIRGERCRPLDFSGKIVYDSQGNLLEKSPDH</sequence>
<evidence type="ECO:0000256" key="1">
    <source>
        <dbReference type="SAM" id="MobiDB-lite"/>
    </source>
</evidence>
<comment type="caution">
    <text evidence="2">The sequence shown here is derived from an EMBL/GenBank/DDBJ whole genome shotgun (WGS) entry which is preliminary data.</text>
</comment>
<evidence type="ECO:0000313" key="3">
    <source>
        <dbReference type="Proteomes" id="UP001187192"/>
    </source>
</evidence>
<dbReference type="PANTHER" id="PTHR33237">
    <property type="entry name" value="F2P16.13 PROTEIN-RELATED"/>
    <property type="match status" value="1"/>
</dbReference>
<feature type="compositionally biased region" description="Acidic residues" evidence="1">
    <location>
        <begin position="25"/>
        <end position="40"/>
    </location>
</feature>
<evidence type="ECO:0000313" key="2">
    <source>
        <dbReference type="EMBL" id="GMN28577.1"/>
    </source>
</evidence>
<dbReference type="EMBL" id="BTGU01000002">
    <property type="protein sequence ID" value="GMN28577.1"/>
    <property type="molecule type" value="Genomic_DNA"/>
</dbReference>
<keyword evidence="3" id="KW-1185">Reference proteome</keyword>
<dbReference type="Gramene" id="FCD_00010446-RA">
    <property type="protein sequence ID" value="FCD_00010446-RA:cds"/>
    <property type="gene ID" value="FCD_00010446"/>
</dbReference>
<feature type="region of interest" description="Disordered" evidence="1">
    <location>
        <begin position="22"/>
        <end position="42"/>
    </location>
</feature>
<proteinExistence type="predicted"/>
<dbReference type="PANTHER" id="PTHR33237:SF31">
    <property type="entry name" value="F2P16.13 PROTEIN"/>
    <property type="match status" value="1"/>
</dbReference>
<organism evidence="2 3">
    <name type="scientific">Ficus carica</name>
    <name type="common">Common fig</name>
    <dbReference type="NCBI Taxonomy" id="3494"/>
    <lineage>
        <taxon>Eukaryota</taxon>
        <taxon>Viridiplantae</taxon>
        <taxon>Streptophyta</taxon>
        <taxon>Embryophyta</taxon>
        <taxon>Tracheophyta</taxon>
        <taxon>Spermatophyta</taxon>
        <taxon>Magnoliopsida</taxon>
        <taxon>eudicotyledons</taxon>
        <taxon>Gunneridae</taxon>
        <taxon>Pentapetalae</taxon>
        <taxon>rosids</taxon>
        <taxon>fabids</taxon>
        <taxon>Rosales</taxon>
        <taxon>Moraceae</taxon>
        <taxon>Ficeae</taxon>
        <taxon>Ficus</taxon>
    </lineage>
</organism>
<accession>A0AA87Z4G4</accession>
<gene>
    <name evidence="2" type="ORF">TIFTF001_002098</name>
</gene>
<dbReference type="AlphaFoldDB" id="A0AA87Z4G4"/>